<name>R4PX98_9BACT</name>
<proteinExistence type="predicted"/>
<feature type="transmembrane region" description="Helical" evidence="2">
    <location>
        <begin position="133"/>
        <end position="152"/>
    </location>
</feature>
<gene>
    <name evidence="3" type="ORF">L336_0687</name>
</gene>
<feature type="compositionally biased region" description="Basic and acidic residues" evidence="1">
    <location>
        <begin position="1"/>
        <end position="55"/>
    </location>
</feature>
<accession>R4PX98</accession>
<dbReference type="RefSeq" id="WP_015641842.1">
    <property type="nucleotide sequence ID" value="NC_021219.1"/>
</dbReference>
<sequence length="189" mass="21320">MNKIEKNPEQYEATKHEAPQLEETAHHERLAHERERLSAEKGHEGNQETARKEALESASSSAHEKEPKEEVSRVERRPGAISKKEREASFESTMDDVRTHMSNSSRTFSKVIHNPTVEKISETLGSTVARPNAVASGAFFAFLFTLGFYLVGRMNGYPLSGSETMMFFLLGWIVGLVFDFLKTMVTGRR</sequence>
<keyword evidence="2" id="KW-0812">Transmembrane</keyword>
<feature type="transmembrane region" description="Helical" evidence="2">
    <location>
        <begin position="164"/>
        <end position="181"/>
    </location>
</feature>
<dbReference type="HOGENOM" id="CLU_1419160_0_0_0"/>
<evidence type="ECO:0000256" key="1">
    <source>
        <dbReference type="SAM" id="MobiDB-lite"/>
    </source>
</evidence>
<feature type="region of interest" description="Disordered" evidence="1">
    <location>
        <begin position="1"/>
        <end position="94"/>
    </location>
</feature>
<dbReference type="KEGG" id="saal:L336_0687"/>
<protein>
    <submittedName>
        <fullName evidence="3">Uncharacterized protein</fullName>
    </submittedName>
</protein>
<keyword evidence="2" id="KW-0472">Membrane</keyword>
<keyword evidence="2" id="KW-1133">Transmembrane helix</keyword>
<dbReference type="Proteomes" id="UP000013893">
    <property type="component" value="Chromosome"/>
</dbReference>
<keyword evidence="4" id="KW-1185">Reference proteome</keyword>
<reference evidence="3 4" key="1">
    <citation type="journal article" date="2013" name="Nat. Biotechnol.">
        <title>Genome sequences of rare, uncultured bacteria obtained by differential coverage binning of multiple metagenomes.</title>
        <authorList>
            <person name="Albertsen M."/>
            <person name="Hugenholtz P."/>
            <person name="Skarshewski A."/>
            <person name="Nielsen K.L."/>
            <person name="Tyson G.W."/>
            <person name="Nielsen P.H."/>
        </authorList>
    </citation>
    <scope>NUCLEOTIDE SEQUENCE [LARGE SCALE GENOMIC DNA]</scope>
    <source>
        <strain evidence="3">TM71</strain>
    </source>
</reference>
<dbReference type="OrthoDB" id="9798913at2"/>
<organism evidence="3 4">
    <name type="scientific">Candidatus Saccharimonas aalborgensis</name>
    <dbReference type="NCBI Taxonomy" id="1332188"/>
    <lineage>
        <taxon>Bacteria</taxon>
        <taxon>Candidatus Saccharimonadota</taxon>
        <taxon>Candidatus Saccharimonadia</taxon>
        <taxon>Candidatus Saccharimonadales</taxon>
        <taxon>Candidatus Saccharimonadaceae</taxon>
        <taxon>Candidatus Saccharimonas</taxon>
    </lineage>
</organism>
<evidence type="ECO:0000313" key="3">
    <source>
        <dbReference type="EMBL" id="AGL62392.1"/>
    </source>
</evidence>
<evidence type="ECO:0000313" key="4">
    <source>
        <dbReference type="Proteomes" id="UP000013893"/>
    </source>
</evidence>
<dbReference type="AlphaFoldDB" id="R4PX98"/>
<evidence type="ECO:0000256" key="2">
    <source>
        <dbReference type="SAM" id="Phobius"/>
    </source>
</evidence>
<dbReference type="EMBL" id="CP005957">
    <property type="protein sequence ID" value="AGL62392.1"/>
    <property type="molecule type" value="Genomic_DNA"/>
</dbReference>
<dbReference type="STRING" id="1332188.L336_0687"/>
<feature type="compositionally biased region" description="Basic and acidic residues" evidence="1">
    <location>
        <begin position="62"/>
        <end position="94"/>
    </location>
</feature>